<proteinExistence type="predicted"/>
<dbReference type="RefSeq" id="WP_272085003.1">
    <property type="nucleotide sequence ID" value="NZ_JAQNDL010000001.1"/>
</dbReference>
<dbReference type="Proteomes" id="UP001221686">
    <property type="component" value="Unassembled WGS sequence"/>
</dbReference>
<evidence type="ECO:0000313" key="2">
    <source>
        <dbReference type="Proteomes" id="UP001221686"/>
    </source>
</evidence>
<gene>
    <name evidence="1" type="ORF">POL25_06395</name>
</gene>
<dbReference type="EMBL" id="JAQNDL010000001">
    <property type="protein sequence ID" value="MDC0716512.1"/>
    <property type="molecule type" value="Genomic_DNA"/>
</dbReference>
<sequence length="164" mass="17802">MPVIAEPDRLPALRRLGLSPALLRLAAGQAPHPALARCLSGPPFYLYRGAHSPPGSPLVPLWDLHDQALAVRAATDALEFLRFSIEAPAHPEHLARTEAGFWATQFDALYELDLDLDALHAAAQAVGYRHLALQLGARDAYEREDAAHPAWLSGLVARIDALQV</sequence>
<accession>A0ABT5DS85</accession>
<keyword evidence="2" id="KW-1185">Reference proteome</keyword>
<evidence type="ECO:0000313" key="1">
    <source>
        <dbReference type="EMBL" id="MDC0716512.1"/>
    </source>
</evidence>
<comment type="caution">
    <text evidence="1">The sequence shown here is derived from an EMBL/GenBank/DDBJ whole genome shotgun (WGS) entry which is preliminary data.</text>
</comment>
<protein>
    <submittedName>
        <fullName evidence="1">Uncharacterized protein</fullName>
    </submittedName>
</protein>
<reference evidence="1 2" key="1">
    <citation type="submission" date="2022-11" db="EMBL/GenBank/DDBJ databases">
        <title>Minimal conservation of predation-associated metabolite biosynthetic gene clusters underscores biosynthetic potential of Myxococcota including descriptions for ten novel species: Archangium lansinium sp. nov., Myxococcus landrumus sp. nov., Nannocystis bai.</title>
        <authorList>
            <person name="Ahearne A."/>
            <person name="Stevens C."/>
            <person name="Dowd S."/>
        </authorList>
    </citation>
    <scope>NUCLEOTIDE SEQUENCE [LARGE SCALE GENOMIC DNA]</scope>
    <source>
        <strain evidence="1 2">BB15-2</strain>
    </source>
</reference>
<organism evidence="1 2">
    <name type="scientific">Nannocystis bainbridge</name>
    <dbReference type="NCBI Taxonomy" id="2995303"/>
    <lineage>
        <taxon>Bacteria</taxon>
        <taxon>Pseudomonadati</taxon>
        <taxon>Myxococcota</taxon>
        <taxon>Polyangia</taxon>
        <taxon>Nannocystales</taxon>
        <taxon>Nannocystaceae</taxon>
        <taxon>Nannocystis</taxon>
    </lineage>
</organism>
<name>A0ABT5DS85_9BACT</name>